<dbReference type="InterPro" id="IPR025110">
    <property type="entry name" value="AMP-bd_C"/>
</dbReference>
<protein>
    <submittedName>
        <fullName evidence="3">D-alanine--poly(Phosphoribitol) ligase</fullName>
    </submittedName>
</protein>
<dbReference type="InterPro" id="IPR020845">
    <property type="entry name" value="AMP-binding_CS"/>
</dbReference>
<dbReference type="PROSITE" id="PS00455">
    <property type="entry name" value="AMP_BINDING"/>
    <property type="match status" value="1"/>
</dbReference>
<dbReference type="PANTHER" id="PTHR45527:SF1">
    <property type="entry name" value="FATTY ACID SYNTHASE"/>
    <property type="match status" value="1"/>
</dbReference>
<dbReference type="SUPFAM" id="SSF56801">
    <property type="entry name" value="Acetyl-CoA synthetase-like"/>
    <property type="match status" value="1"/>
</dbReference>
<dbReference type="InterPro" id="IPR000873">
    <property type="entry name" value="AMP-dep_synth/lig_dom"/>
</dbReference>
<dbReference type="Pfam" id="PF00501">
    <property type="entry name" value="AMP-binding"/>
    <property type="match status" value="1"/>
</dbReference>
<organism evidence="3 4">
    <name type="scientific">Pseudohalioglobus sediminis</name>
    <dbReference type="NCBI Taxonomy" id="2606449"/>
    <lineage>
        <taxon>Bacteria</taxon>
        <taxon>Pseudomonadati</taxon>
        <taxon>Pseudomonadota</taxon>
        <taxon>Gammaproteobacteria</taxon>
        <taxon>Cellvibrionales</taxon>
        <taxon>Halieaceae</taxon>
        <taxon>Pseudohalioglobus</taxon>
    </lineage>
</organism>
<dbReference type="PANTHER" id="PTHR45527">
    <property type="entry name" value="NONRIBOSOMAL PEPTIDE SYNTHETASE"/>
    <property type="match status" value="1"/>
</dbReference>
<dbReference type="AlphaFoldDB" id="A0A5B0X3V0"/>
<evidence type="ECO:0000259" key="1">
    <source>
        <dbReference type="Pfam" id="PF00501"/>
    </source>
</evidence>
<evidence type="ECO:0000259" key="2">
    <source>
        <dbReference type="Pfam" id="PF13193"/>
    </source>
</evidence>
<proteinExistence type="predicted"/>
<reference evidence="3 4" key="1">
    <citation type="submission" date="2019-09" db="EMBL/GenBank/DDBJ databases">
        <authorList>
            <person name="Chen X.-Y."/>
        </authorList>
    </citation>
    <scope>NUCLEOTIDE SEQUENCE [LARGE SCALE GENOMIC DNA]</scope>
    <source>
        <strain evidence="3 4">NY5</strain>
    </source>
</reference>
<name>A0A5B0X3V0_9GAMM</name>
<dbReference type="GO" id="GO:0005737">
    <property type="term" value="C:cytoplasm"/>
    <property type="evidence" value="ECO:0007669"/>
    <property type="project" value="TreeGrafter"/>
</dbReference>
<gene>
    <name evidence="3" type="ORF">F0M18_05990</name>
</gene>
<dbReference type="Proteomes" id="UP000323708">
    <property type="component" value="Unassembled WGS sequence"/>
</dbReference>
<dbReference type="EMBL" id="VTUX01000002">
    <property type="protein sequence ID" value="KAA1193385.1"/>
    <property type="molecule type" value="Genomic_DNA"/>
</dbReference>
<dbReference type="InterPro" id="IPR042099">
    <property type="entry name" value="ANL_N_sf"/>
</dbReference>
<feature type="domain" description="AMP-dependent synthetase/ligase" evidence="1">
    <location>
        <begin position="12"/>
        <end position="381"/>
    </location>
</feature>
<feature type="domain" description="AMP-binding enzyme C-terminal" evidence="2">
    <location>
        <begin position="440"/>
        <end position="516"/>
    </location>
</feature>
<evidence type="ECO:0000313" key="4">
    <source>
        <dbReference type="Proteomes" id="UP000323708"/>
    </source>
</evidence>
<dbReference type="Pfam" id="PF13193">
    <property type="entry name" value="AMP-binding_C"/>
    <property type="match status" value="1"/>
</dbReference>
<dbReference type="NCBIfam" id="TIGR01733">
    <property type="entry name" value="AA-adenyl-dom"/>
    <property type="match status" value="1"/>
</dbReference>
<dbReference type="Gene3D" id="3.40.50.12780">
    <property type="entry name" value="N-terminal domain of ligase-like"/>
    <property type="match status" value="1"/>
</dbReference>
<accession>A0A5B0X3V0</accession>
<comment type="caution">
    <text evidence="3">The sequence shown here is derived from an EMBL/GenBank/DDBJ whole genome shotgun (WGS) entry which is preliminary data.</text>
</comment>
<evidence type="ECO:0000313" key="3">
    <source>
        <dbReference type="EMBL" id="KAA1193385.1"/>
    </source>
</evidence>
<dbReference type="GO" id="GO:0031177">
    <property type="term" value="F:phosphopantetheine binding"/>
    <property type="evidence" value="ECO:0007669"/>
    <property type="project" value="TreeGrafter"/>
</dbReference>
<keyword evidence="3" id="KW-0436">Ligase</keyword>
<dbReference type="GO" id="GO:0043041">
    <property type="term" value="P:amino acid activation for nonribosomal peptide biosynthetic process"/>
    <property type="evidence" value="ECO:0007669"/>
    <property type="project" value="TreeGrafter"/>
</dbReference>
<dbReference type="InterPro" id="IPR045851">
    <property type="entry name" value="AMP-bd_C_sf"/>
</dbReference>
<dbReference type="Gene3D" id="3.30.300.30">
    <property type="match status" value="1"/>
</dbReference>
<keyword evidence="4" id="KW-1185">Reference proteome</keyword>
<dbReference type="RefSeq" id="WP_149610492.1">
    <property type="nucleotide sequence ID" value="NZ_VTUX01000002.1"/>
</dbReference>
<dbReference type="InterPro" id="IPR010071">
    <property type="entry name" value="AA_adenyl_dom"/>
</dbReference>
<sequence>MTVKRLEMLVASQAQRTPDKAAIVCDDAVVTYAQLESQSNRLASALEEMGMVEGDRACLLLPKSVDAVICMLATLKVGGVYVPLDLDSPAARSQKIIDACEPTLIFASAESVKVLSELRSDQAAQPRVFAVSSEPAEPGAFTHAGSFKDLVNYASERSTRDMSVDGPAHILFTSGSTGVPKGVIITHRNVSSFLSWLVEYFGYSADDRMSGHPPLHFDLSTMDIFGTLSVGATLYPVPARMNLLAPALASWIEESELTQWFSVPSILNYMAKFDALRDKELPNLKRLIWCGEVLPTPTLRYWMQRLPHVEFTNLYGPTEATIASSYYTLPACPASDQDDVPIGTPCDGEQLLVLDERFRIAKEGEIGDLYISGVGLSPGYWRDEEKTNAAFLHNDALGVPGDRIYKTGDLGWFDAEGLFHYSGRADSQVKSRGYRIELGEIESALHSLKYLGELAVVGVEAEGFEGTTICCAYTSNELPPNSHALVRQDLMQIVPNYMLPSKWERLEVLPKNVNGKIDRPRLRQIFIDNANREDDRR</sequence>
<dbReference type="GO" id="GO:0016874">
    <property type="term" value="F:ligase activity"/>
    <property type="evidence" value="ECO:0007669"/>
    <property type="project" value="UniProtKB-KW"/>
</dbReference>
<dbReference type="GO" id="GO:0044550">
    <property type="term" value="P:secondary metabolite biosynthetic process"/>
    <property type="evidence" value="ECO:0007669"/>
    <property type="project" value="TreeGrafter"/>
</dbReference>